<feature type="transmembrane region" description="Helical" evidence="5">
    <location>
        <begin position="93"/>
        <end position="114"/>
    </location>
</feature>
<keyword evidence="4 5" id="KW-0472">Membrane</keyword>
<proteinExistence type="predicted"/>
<feature type="transmembrane region" description="Helical" evidence="5">
    <location>
        <begin position="16"/>
        <end position="35"/>
    </location>
</feature>
<dbReference type="InterPro" id="IPR052527">
    <property type="entry name" value="Metal_cation-efflux_comp"/>
</dbReference>
<evidence type="ECO:0000256" key="2">
    <source>
        <dbReference type="ARBA" id="ARBA00022692"/>
    </source>
</evidence>
<dbReference type="InterPro" id="IPR007318">
    <property type="entry name" value="Phopholipid_MeTrfase"/>
</dbReference>
<accession>A0ABN8EKJ3</accession>
<evidence type="ECO:0000256" key="5">
    <source>
        <dbReference type="SAM" id="Phobius"/>
    </source>
</evidence>
<dbReference type="EMBL" id="CAKLPX010000002">
    <property type="protein sequence ID" value="CAH0991734.1"/>
    <property type="molecule type" value="Genomic_DNA"/>
</dbReference>
<feature type="transmembrane region" description="Helical" evidence="5">
    <location>
        <begin position="63"/>
        <end position="81"/>
    </location>
</feature>
<sequence length="208" mass="24176">MNMANEVLEITEFTRIYLAIFYSAVAAFYTVRIILMKRSNAGEIIFPGKRFCSTWWNHISFRFFRATIWLVCLCRLFLPAVDNYLGIVESLQMKAVILTGIVLLTLGFISTIMIHYKLGKQWRSGIDPNGPSELVSNGWYRYSRNPMFVCVAIAQFGFFLAMPSLFSLVCLMIGLYTLNSQALAEEKHLFILYPREYKDYCSHVRRWI</sequence>
<reference evidence="6" key="1">
    <citation type="submission" date="2021-12" db="EMBL/GenBank/DDBJ databases">
        <authorList>
            <person name="Rodrigo-Torres L."/>
            <person name="Arahal R. D."/>
            <person name="Lucena T."/>
        </authorList>
    </citation>
    <scope>NUCLEOTIDE SEQUENCE</scope>
    <source>
        <strain evidence="6">CECT 8267</strain>
    </source>
</reference>
<comment type="subcellular location">
    <subcellularLocation>
        <location evidence="1">Endomembrane system</location>
        <topology evidence="1">Multi-pass membrane protein</topology>
    </subcellularLocation>
</comment>
<gene>
    <name evidence="6" type="ORF">SIN8267_01848</name>
</gene>
<name>A0ABN8EKJ3_9GAMM</name>
<dbReference type="PANTHER" id="PTHR43847:SF1">
    <property type="entry name" value="BLL3993 PROTEIN"/>
    <property type="match status" value="1"/>
</dbReference>
<evidence type="ECO:0000256" key="4">
    <source>
        <dbReference type="ARBA" id="ARBA00023136"/>
    </source>
</evidence>
<keyword evidence="7" id="KW-1185">Reference proteome</keyword>
<organism evidence="6 7">
    <name type="scientific">Sinobacterium norvegicum</name>
    <dbReference type="NCBI Taxonomy" id="1641715"/>
    <lineage>
        <taxon>Bacteria</taxon>
        <taxon>Pseudomonadati</taxon>
        <taxon>Pseudomonadota</taxon>
        <taxon>Gammaproteobacteria</taxon>
        <taxon>Cellvibrionales</taxon>
        <taxon>Spongiibacteraceae</taxon>
        <taxon>Sinobacterium</taxon>
    </lineage>
</organism>
<evidence type="ECO:0000313" key="7">
    <source>
        <dbReference type="Proteomes" id="UP000838100"/>
    </source>
</evidence>
<evidence type="ECO:0008006" key="8">
    <source>
        <dbReference type="Google" id="ProtNLM"/>
    </source>
</evidence>
<evidence type="ECO:0000256" key="1">
    <source>
        <dbReference type="ARBA" id="ARBA00004127"/>
    </source>
</evidence>
<dbReference type="Pfam" id="PF04191">
    <property type="entry name" value="PEMT"/>
    <property type="match status" value="1"/>
</dbReference>
<dbReference type="Gene3D" id="1.20.120.1630">
    <property type="match status" value="1"/>
</dbReference>
<evidence type="ECO:0000313" key="6">
    <source>
        <dbReference type="EMBL" id="CAH0991734.1"/>
    </source>
</evidence>
<protein>
    <recommendedName>
        <fullName evidence="8">Isoprenylcysteine carboxylmethyltransferase family protein</fullName>
    </recommendedName>
</protein>
<feature type="transmembrane region" description="Helical" evidence="5">
    <location>
        <begin position="148"/>
        <end position="176"/>
    </location>
</feature>
<comment type="caution">
    <text evidence="6">The sequence shown here is derived from an EMBL/GenBank/DDBJ whole genome shotgun (WGS) entry which is preliminary data.</text>
</comment>
<evidence type="ECO:0000256" key="3">
    <source>
        <dbReference type="ARBA" id="ARBA00022989"/>
    </source>
</evidence>
<dbReference type="Proteomes" id="UP000838100">
    <property type="component" value="Unassembled WGS sequence"/>
</dbReference>
<keyword evidence="2 5" id="KW-0812">Transmembrane</keyword>
<dbReference type="PANTHER" id="PTHR43847">
    <property type="entry name" value="BLL3993 PROTEIN"/>
    <property type="match status" value="1"/>
</dbReference>
<keyword evidence="3 5" id="KW-1133">Transmembrane helix</keyword>